<keyword evidence="4" id="KW-1185">Reference proteome</keyword>
<proteinExistence type="predicted"/>
<gene>
    <name evidence="3" type="ORF">QYE76_004393</name>
</gene>
<evidence type="ECO:0000313" key="3">
    <source>
        <dbReference type="EMBL" id="KAK1630078.1"/>
    </source>
</evidence>
<feature type="region of interest" description="Disordered" evidence="1">
    <location>
        <begin position="721"/>
        <end position="742"/>
    </location>
</feature>
<feature type="compositionally biased region" description="Acidic residues" evidence="1">
    <location>
        <begin position="377"/>
        <end position="386"/>
    </location>
</feature>
<reference evidence="3" key="1">
    <citation type="submission" date="2023-07" db="EMBL/GenBank/DDBJ databases">
        <title>A chromosome-level genome assembly of Lolium multiflorum.</title>
        <authorList>
            <person name="Chen Y."/>
            <person name="Copetti D."/>
            <person name="Kolliker R."/>
            <person name="Studer B."/>
        </authorList>
    </citation>
    <scope>NUCLEOTIDE SEQUENCE</scope>
    <source>
        <strain evidence="3">02402/16</strain>
        <tissue evidence="3">Leaf</tissue>
    </source>
</reference>
<comment type="caution">
    <text evidence="3">The sequence shown here is derived from an EMBL/GenBank/DDBJ whole genome shotgun (WGS) entry which is preliminary data.</text>
</comment>
<protein>
    <recommendedName>
        <fullName evidence="2">DUF4216 domain-containing protein</fullName>
    </recommendedName>
</protein>
<feature type="compositionally biased region" description="Polar residues" evidence="1">
    <location>
        <begin position="322"/>
        <end position="333"/>
    </location>
</feature>
<feature type="compositionally biased region" description="Acidic residues" evidence="1">
    <location>
        <begin position="44"/>
        <end position="57"/>
    </location>
</feature>
<accession>A0AAD8W271</accession>
<sequence length="828" mass="93177">MNFAERDRERWEVMRQRIDGNADDGIRNMLDDLHYAQHAHSPPPEDDPEEPDEPDEPEATAKAFLDMMASAKKPLYPGAEISQLDAISQKLATKAKHGMTRSCFEDTLKDAERHQNCRPNAKTVNTGVFTGGQDSTEYYGRLQEVYEVTFDKGIHNLTLVMFKCHWFDPENGLRTNPSIGLVEVMPSTTYRGSDVFVVANQATQVYYLPYPCQNEELKGWEVVFKVSPHGKLPMPNEDDYNNINPITYEGDFYQEEEDGGDFDVEMVDLEELEDDAQIQGDTVVNIKDIEMLSKFLDEGDSDDDEPPPFEDQPYYSHDTDSDCTMTGGRSTISHVYVQEKPRISRPRNRRPPGRFLDEEAGEREVEIPSASGATPSEQEEVDEDLDAERSVEGDEDLDAGPSVEGDEDLDAGRSVEGEEDGYEEGARRGARRARTSLGLLTTGMGRKPSGIVTVLLKKYSPGLYRAVSDGPYGPKKLALKWDDYHAAPCGVMTTTTEDGRRVAPTCAQVVLRTFWEFYKLSSGMDHQEATAVLEKMAKKNLRDALYHVRKLAITHYFAEKGKRKNKDRVIAENLTIEDDAGWQSICPTWCVNKKDGWCALVRYWTDDEEFKARSIQNKANRGSGGTHNQGNKPFPLYEKDMAAHKKELVEGKVVYYGKTEESVDSYKKAFKSLHGEDSDPLSEPFDEMAVMISGHGKPHGRTSILNEVHKPTITLPRIRNMTSSSGVCMPPRPRRSTQTSDDARMMEAYEQLQEEFQHKMHEYEVANSASREHMQEQTKALFAALAAGAPPPQYVEPPVIPPLPKMPTKAEFLAQFHGGTPVSALPYY</sequence>
<evidence type="ECO:0000313" key="4">
    <source>
        <dbReference type="Proteomes" id="UP001231189"/>
    </source>
</evidence>
<evidence type="ECO:0000256" key="1">
    <source>
        <dbReference type="SAM" id="MobiDB-lite"/>
    </source>
</evidence>
<dbReference type="AlphaFoldDB" id="A0AAD8W271"/>
<name>A0AAD8W271_LOLMU</name>
<feature type="domain" description="DUF4216" evidence="2">
    <location>
        <begin position="157"/>
        <end position="223"/>
    </location>
</feature>
<organism evidence="3 4">
    <name type="scientific">Lolium multiflorum</name>
    <name type="common">Italian ryegrass</name>
    <name type="synonym">Lolium perenne subsp. multiflorum</name>
    <dbReference type="NCBI Taxonomy" id="4521"/>
    <lineage>
        <taxon>Eukaryota</taxon>
        <taxon>Viridiplantae</taxon>
        <taxon>Streptophyta</taxon>
        <taxon>Embryophyta</taxon>
        <taxon>Tracheophyta</taxon>
        <taxon>Spermatophyta</taxon>
        <taxon>Magnoliopsida</taxon>
        <taxon>Liliopsida</taxon>
        <taxon>Poales</taxon>
        <taxon>Poaceae</taxon>
        <taxon>BOP clade</taxon>
        <taxon>Pooideae</taxon>
        <taxon>Poodae</taxon>
        <taxon>Poeae</taxon>
        <taxon>Poeae Chloroplast Group 2 (Poeae type)</taxon>
        <taxon>Loliodinae</taxon>
        <taxon>Loliinae</taxon>
        <taxon>Lolium</taxon>
    </lineage>
</organism>
<dbReference type="InterPro" id="IPR025312">
    <property type="entry name" value="DUF4216"/>
</dbReference>
<feature type="region of interest" description="Disordered" evidence="1">
    <location>
        <begin position="33"/>
        <end position="57"/>
    </location>
</feature>
<feature type="compositionally biased region" description="Acidic residues" evidence="1">
    <location>
        <begin position="393"/>
        <end position="409"/>
    </location>
</feature>
<feature type="compositionally biased region" description="Basic residues" evidence="1">
    <location>
        <begin position="343"/>
        <end position="352"/>
    </location>
</feature>
<dbReference type="Proteomes" id="UP001231189">
    <property type="component" value="Unassembled WGS sequence"/>
</dbReference>
<dbReference type="InterPro" id="IPR039266">
    <property type="entry name" value="EN-1/SPM"/>
</dbReference>
<dbReference type="PANTHER" id="PTHR33157:SF12">
    <property type="entry name" value="TRANSPOSASE TNP1_EN_SPM-LIKE DOMAIN-CONTAINING PROTEIN"/>
    <property type="match status" value="1"/>
</dbReference>
<dbReference type="PANTHER" id="PTHR33157">
    <property type="entry name" value="AUTONOMOUS TRANSPOSABLE ELEMENT EN-1 MOSAIC PROTEIN-RELATED"/>
    <property type="match status" value="1"/>
</dbReference>
<dbReference type="GO" id="GO:0032196">
    <property type="term" value="P:transposition"/>
    <property type="evidence" value="ECO:0007669"/>
    <property type="project" value="InterPro"/>
</dbReference>
<dbReference type="EMBL" id="JAUUTY010000005">
    <property type="protein sequence ID" value="KAK1630078.1"/>
    <property type="molecule type" value="Genomic_DNA"/>
</dbReference>
<feature type="compositionally biased region" description="Acidic residues" evidence="1">
    <location>
        <begin position="298"/>
        <end position="308"/>
    </location>
</feature>
<feature type="region of interest" description="Disordered" evidence="1">
    <location>
        <begin position="297"/>
        <end position="433"/>
    </location>
</feature>
<dbReference type="Pfam" id="PF13952">
    <property type="entry name" value="DUF4216"/>
    <property type="match status" value="1"/>
</dbReference>
<evidence type="ECO:0000259" key="2">
    <source>
        <dbReference type="Pfam" id="PF13952"/>
    </source>
</evidence>